<reference evidence="3" key="1">
    <citation type="submission" date="2024-02" db="UniProtKB">
        <authorList>
            <consortium name="WormBaseParasite"/>
        </authorList>
    </citation>
    <scope>IDENTIFICATION</scope>
</reference>
<dbReference type="AlphaFoldDB" id="A0AAF5I1U3"/>
<evidence type="ECO:0000256" key="1">
    <source>
        <dbReference type="SAM" id="MobiDB-lite"/>
    </source>
</evidence>
<feature type="compositionally biased region" description="Polar residues" evidence="1">
    <location>
        <begin position="668"/>
        <end position="677"/>
    </location>
</feature>
<keyword evidence="2" id="KW-1185">Reference proteome</keyword>
<dbReference type="Proteomes" id="UP000035681">
    <property type="component" value="Unplaced"/>
</dbReference>
<feature type="region of interest" description="Disordered" evidence="1">
    <location>
        <begin position="647"/>
        <end position="681"/>
    </location>
</feature>
<protein>
    <submittedName>
        <fullName evidence="3">BED-type domain-containing protein</fullName>
    </submittedName>
</protein>
<name>A0AAF5I1U3_STRER</name>
<sequence>ILTMENARNMEIVFEQYHLASMILNDLEETKDMDSLAMSCRFFYSLINGIKRQKIIYDEDCLYRIHNFYRNGKELFLVCNYNRYLPLKFFKFDEEIENLKLLPINSLKYDNEVIIIIDNQLDNISNEGVEELVQKLSKFIDNLFDLFINANMLTLALSVPGIRSFVIGRIIKQLRSKKIEKIKLIADDIFQKFDDRKSLLFNDIFSNLCNLKELKISGYILNRSKKNWKNNKNLIKNIFKSLSYKNNFLLNFENIECGSENEFFKKLLNLSMKYNLHFNTSKFYYFQYKKILSSIIPPKMAQISKVHLLNGVKLYINNLSNLYNYITNLSEYWNIKSIEFIISSNLIQRLLITPFNKMKKLLLKNINTKKTLINLKNLTTFCIVFEDKEKENLLFNHGNYYKIVKVEIFKTILLILPKNITNLRIYNFDEINCPFTEFLNFQLPNIKLLMIAFTKINDDKCILNLKNIHFLFIEGYQIISLPSTIKFFLMSMTIPTNKFYKKFNIFSKLNQDDVEKLYQIYTCQFLHSTFAINNKYAYFFKNNSNWNQYIKCIQYFSEYTGTLVLHTFIIMVSLANNDTKNIILNDNFDPTNISNSIYNLLNKTPTKSDDNNDEITDIDKKKKTLGDLYSKLNDDVSVDETCSTNSMDTMEHHEQCESESPTDKGNNDDPQNPSSCNRPAGRKKTHAVWNFFKDLKDVDPEASGAMCLHCDWKGIEKGPNNLKIHLKKAHTEDGIYSQYCEAVAKTPTQPYSKRKRNTDTVDGNGKNQKLSKTNNVDSLNFLSLLDSITGNPNGEDEQENETSLKMPLFDNLQKAFNLDALTGMSKVEKKQTVDSSSVRESQNLNPLWLAASINQQTLLNNIINIKKDGGGCYQGQSDDNYLSIFPILAKDLNLMMTYMYNNYHEFTFSSKNLNRSSDGVNKCIKVKDINNELKMYLVEDGLHQEIGTFEKVDKNQLMWLVRVKMQAFLLKNKFFN</sequence>
<evidence type="ECO:0000313" key="3">
    <source>
        <dbReference type="WBParaSite" id="TCONS_00010429.p1"/>
    </source>
</evidence>
<proteinExistence type="predicted"/>
<evidence type="ECO:0000313" key="2">
    <source>
        <dbReference type="Proteomes" id="UP000035681"/>
    </source>
</evidence>
<dbReference type="WBParaSite" id="TCONS_00010429.p1">
    <property type="protein sequence ID" value="TCONS_00010429.p1"/>
    <property type="gene ID" value="XLOC_003550"/>
</dbReference>
<accession>A0AAF5I1U3</accession>
<organism evidence="2 3">
    <name type="scientific">Strongyloides stercoralis</name>
    <name type="common">Threadworm</name>
    <dbReference type="NCBI Taxonomy" id="6248"/>
    <lineage>
        <taxon>Eukaryota</taxon>
        <taxon>Metazoa</taxon>
        <taxon>Ecdysozoa</taxon>
        <taxon>Nematoda</taxon>
        <taxon>Chromadorea</taxon>
        <taxon>Rhabditida</taxon>
        <taxon>Tylenchina</taxon>
        <taxon>Panagrolaimomorpha</taxon>
        <taxon>Strongyloidoidea</taxon>
        <taxon>Strongyloididae</taxon>
        <taxon>Strongyloides</taxon>
    </lineage>
</organism>
<feature type="region of interest" description="Disordered" evidence="1">
    <location>
        <begin position="748"/>
        <end position="772"/>
    </location>
</feature>
<feature type="compositionally biased region" description="Basic and acidic residues" evidence="1">
    <location>
        <begin position="649"/>
        <end position="667"/>
    </location>
</feature>